<dbReference type="EMBL" id="VSRR010068972">
    <property type="protein sequence ID" value="MPC85611.1"/>
    <property type="molecule type" value="Genomic_DNA"/>
</dbReference>
<comment type="caution">
    <text evidence="1">The sequence shown here is derived from an EMBL/GenBank/DDBJ whole genome shotgun (WGS) entry which is preliminary data.</text>
</comment>
<proteinExistence type="predicted"/>
<sequence>MVDLARSRARRRVRLSPSSARSVYMCMNYTRGWRGRTSCLPHPRHQGYTNLAFGLLQRSVPLQRFSLHRQPGPAPLCLTASRPWAVNKATRVHASTRQV</sequence>
<dbReference type="Proteomes" id="UP000324222">
    <property type="component" value="Unassembled WGS sequence"/>
</dbReference>
<organism evidence="1 2">
    <name type="scientific">Portunus trituberculatus</name>
    <name type="common">Swimming crab</name>
    <name type="synonym">Neptunus trituberculatus</name>
    <dbReference type="NCBI Taxonomy" id="210409"/>
    <lineage>
        <taxon>Eukaryota</taxon>
        <taxon>Metazoa</taxon>
        <taxon>Ecdysozoa</taxon>
        <taxon>Arthropoda</taxon>
        <taxon>Crustacea</taxon>
        <taxon>Multicrustacea</taxon>
        <taxon>Malacostraca</taxon>
        <taxon>Eumalacostraca</taxon>
        <taxon>Eucarida</taxon>
        <taxon>Decapoda</taxon>
        <taxon>Pleocyemata</taxon>
        <taxon>Brachyura</taxon>
        <taxon>Eubrachyura</taxon>
        <taxon>Portunoidea</taxon>
        <taxon>Portunidae</taxon>
        <taxon>Portuninae</taxon>
        <taxon>Portunus</taxon>
    </lineage>
</organism>
<reference evidence="1 2" key="1">
    <citation type="submission" date="2019-05" db="EMBL/GenBank/DDBJ databases">
        <title>Another draft genome of Portunus trituberculatus and its Hox gene families provides insights of decapod evolution.</title>
        <authorList>
            <person name="Jeong J.-H."/>
            <person name="Song I."/>
            <person name="Kim S."/>
            <person name="Choi T."/>
            <person name="Kim D."/>
            <person name="Ryu S."/>
            <person name="Kim W."/>
        </authorList>
    </citation>
    <scope>NUCLEOTIDE SEQUENCE [LARGE SCALE GENOMIC DNA]</scope>
    <source>
        <tissue evidence="1">Muscle</tissue>
    </source>
</reference>
<protein>
    <submittedName>
        <fullName evidence="1">Uncharacterized protein</fullName>
    </submittedName>
</protein>
<keyword evidence="2" id="KW-1185">Reference proteome</keyword>
<evidence type="ECO:0000313" key="2">
    <source>
        <dbReference type="Proteomes" id="UP000324222"/>
    </source>
</evidence>
<dbReference type="AlphaFoldDB" id="A0A5B7IJL5"/>
<gene>
    <name evidence="1" type="ORF">E2C01_080392</name>
</gene>
<accession>A0A5B7IJL5</accession>
<name>A0A5B7IJL5_PORTR</name>
<evidence type="ECO:0000313" key="1">
    <source>
        <dbReference type="EMBL" id="MPC85611.1"/>
    </source>
</evidence>